<reference evidence="2 3" key="1">
    <citation type="submission" date="2018-12" db="EMBL/GenBank/DDBJ databases">
        <authorList>
            <consortium name="Pathogen Informatics"/>
        </authorList>
    </citation>
    <scope>NUCLEOTIDE SEQUENCE [LARGE SCALE GENOMIC DNA]</scope>
    <source>
        <strain evidence="2 3">NCTC13079</strain>
    </source>
</reference>
<protein>
    <submittedName>
        <fullName evidence="2">Predicted membrane protein</fullName>
    </submittedName>
</protein>
<keyword evidence="1" id="KW-1133">Transmembrane helix</keyword>
<keyword evidence="1" id="KW-0472">Membrane</keyword>
<dbReference type="Proteomes" id="UP000269544">
    <property type="component" value="Chromosome"/>
</dbReference>
<organism evidence="2 3">
    <name type="scientific">Aedoeadaptatus ivorii</name>
    <dbReference type="NCBI Taxonomy" id="54006"/>
    <lineage>
        <taxon>Bacteria</taxon>
        <taxon>Bacillati</taxon>
        <taxon>Bacillota</taxon>
        <taxon>Tissierellia</taxon>
        <taxon>Tissierellales</taxon>
        <taxon>Peptoniphilaceae</taxon>
        <taxon>Aedoeadaptatus</taxon>
    </lineage>
</organism>
<accession>A0A3S4ZR95</accession>
<feature type="transmembrane region" description="Helical" evidence="1">
    <location>
        <begin position="7"/>
        <end position="28"/>
    </location>
</feature>
<evidence type="ECO:0000313" key="3">
    <source>
        <dbReference type="Proteomes" id="UP000269544"/>
    </source>
</evidence>
<feature type="transmembrane region" description="Helical" evidence="1">
    <location>
        <begin position="89"/>
        <end position="108"/>
    </location>
</feature>
<dbReference type="RefSeq" id="WP_126465889.1">
    <property type="nucleotide sequence ID" value="NZ_JAUSWF010000008.1"/>
</dbReference>
<gene>
    <name evidence="2" type="ORF">NCTC13079_01272</name>
</gene>
<keyword evidence="1" id="KW-0812">Transmembrane</keyword>
<dbReference type="InterPro" id="IPR008407">
    <property type="entry name" value="Brnchd-chn_aa_trnsp_AzlD"/>
</dbReference>
<keyword evidence="3" id="KW-1185">Reference proteome</keyword>
<dbReference type="EMBL" id="LR134523">
    <property type="protein sequence ID" value="VEJ36078.1"/>
    <property type="molecule type" value="Genomic_DNA"/>
</dbReference>
<sequence length="109" mass="11916">MSNKEIFIAIAIVAAITFAIRTFPIFFFSGDRKLPAVVADLGALLPYSMMALLVVYCLRTMHFRDPSGFVPLLAGSAITAISYKAKHNLILSIVLGTGLYMFLIQGVFL</sequence>
<name>A0A3S4ZR95_9FIRM</name>
<dbReference type="PIRSF" id="PIRSF003203">
    <property type="entry name" value="AzlD"/>
    <property type="match status" value="1"/>
</dbReference>
<dbReference type="OrthoDB" id="308265at2"/>
<dbReference type="KEGG" id="piv:NCTC13079_01272"/>
<dbReference type="AlphaFoldDB" id="A0A3S4ZR95"/>
<evidence type="ECO:0000256" key="1">
    <source>
        <dbReference type="SAM" id="Phobius"/>
    </source>
</evidence>
<evidence type="ECO:0000313" key="2">
    <source>
        <dbReference type="EMBL" id="VEJ36078.1"/>
    </source>
</evidence>
<proteinExistence type="predicted"/>
<dbReference type="Pfam" id="PF05437">
    <property type="entry name" value="AzlD"/>
    <property type="match status" value="1"/>
</dbReference>
<feature type="transmembrane region" description="Helical" evidence="1">
    <location>
        <begin position="34"/>
        <end position="58"/>
    </location>
</feature>